<keyword evidence="2" id="KW-0732">Signal</keyword>
<evidence type="ECO:0008006" key="5">
    <source>
        <dbReference type="Google" id="ProtNLM"/>
    </source>
</evidence>
<sequence length="673" mass="74892">MFFHVWILFLLLLVNTSLADHYKGGTLSWKPTNPYSLTSPIEITITERHSWTLARYQCNESTINSLGVYNDTQNEITATIICISSTATCTSSLFQNISSSLYCTDFSTEFQISTGTYYTKQYLAINSIIDVASRGAAWASETLTNEWSLVTHIDLTPISGKINTSPVTASLPIFQLYNNETSVIQILIADWDYDQVVRCRWSYQYSLDECGSTCFDLPNAQLNSVDCAITWTPVLRSADIANGLTQSTYVVAITVEDFVNASSTTPLSSVPHQILVYVSYRPTNTCTTRPNITGFPRRNLACYYARPGTFYSFTFQGRIYCLNDSIVEFISTSPFRVQKGNIFQQSNYTWAVSVSWTPLNNQTGLQPFCIAAVDNKGQTSNQYCVMLAVNGSNPSLTLPTFVQSTASPVGTVMPTQMRFSIQATTSLRRTIRSGTYIDIYQLNNNALFRRLDCKYSPDVYFINSTIVFFIHNPSWSLGVTYFITMTDGVATSDQYCGVEAAGFSNNRYWRFTIWNSAMSSTTTPSTTTSTATTHTVTTRFLGTTTYNTLYTTTGIPAYTTSTTTSTTSTTATTATTTTTTSATTATTTTTTTTDNNLDANVIYPKDMERACLQPITIATVIVTIAVIPLHFVGMTTLFVQMNSLHQKEILRTRIARRKRLGQTLKYEEEQTLV</sequence>
<keyword evidence="1" id="KW-1133">Transmembrane helix</keyword>
<keyword evidence="1" id="KW-0472">Membrane</keyword>
<comment type="caution">
    <text evidence="3">The sequence shown here is derived from an EMBL/GenBank/DDBJ whole genome shotgun (WGS) entry which is preliminary data.</text>
</comment>
<gene>
    <name evidence="3" type="ORF">SEV965_LOCUS21554</name>
</gene>
<accession>A0A814WYL3</accession>
<dbReference type="Proteomes" id="UP000663889">
    <property type="component" value="Unassembled WGS sequence"/>
</dbReference>
<evidence type="ECO:0000313" key="3">
    <source>
        <dbReference type="EMBL" id="CAF1208813.1"/>
    </source>
</evidence>
<evidence type="ECO:0000256" key="1">
    <source>
        <dbReference type="SAM" id="Phobius"/>
    </source>
</evidence>
<evidence type="ECO:0000313" key="4">
    <source>
        <dbReference type="Proteomes" id="UP000663889"/>
    </source>
</evidence>
<dbReference type="AlphaFoldDB" id="A0A814WYL3"/>
<protein>
    <recommendedName>
        <fullName evidence="5">Membrane-associated protein</fullName>
    </recommendedName>
</protein>
<keyword evidence="1" id="KW-0812">Transmembrane</keyword>
<organism evidence="3 4">
    <name type="scientific">Rotaria sordida</name>
    <dbReference type="NCBI Taxonomy" id="392033"/>
    <lineage>
        <taxon>Eukaryota</taxon>
        <taxon>Metazoa</taxon>
        <taxon>Spiralia</taxon>
        <taxon>Gnathifera</taxon>
        <taxon>Rotifera</taxon>
        <taxon>Eurotatoria</taxon>
        <taxon>Bdelloidea</taxon>
        <taxon>Philodinida</taxon>
        <taxon>Philodinidae</taxon>
        <taxon>Rotaria</taxon>
    </lineage>
</organism>
<feature type="chain" id="PRO_5032294107" description="Membrane-associated protein" evidence="2">
    <location>
        <begin position="20"/>
        <end position="673"/>
    </location>
</feature>
<feature type="signal peptide" evidence="2">
    <location>
        <begin position="1"/>
        <end position="19"/>
    </location>
</feature>
<dbReference type="EMBL" id="CAJNOU010001468">
    <property type="protein sequence ID" value="CAF1208813.1"/>
    <property type="molecule type" value="Genomic_DNA"/>
</dbReference>
<evidence type="ECO:0000256" key="2">
    <source>
        <dbReference type="SAM" id="SignalP"/>
    </source>
</evidence>
<proteinExistence type="predicted"/>
<feature type="transmembrane region" description="Helical" evidence="1">
    <location>
        <begin position="615"/>
        <end position="639"/>
    </location>
</feature>
<reference evidence="3" key="1">
    <citation type="submission" date="2021-02" db="EMBL/GenBank/DDBJ databases">
        <authorList>
            <person name="Nowell W R."/>
        </authorList>
    </citation>
    <scope>NUCLEOTIDE SEQUENCE</scope>
</reference>
<name>A0A814WYL3_9BILA</name>